<dbReference type="PROSITE" id="PS01075">
    <property type="entry name" value="ACETATE_KINASE_1"/>
    <property type="match status" value="1"/>
</dbReference>
<evidence type="ECO:0000256" key="2">
    <source>
        <dbReference type="ARBA" id="ARBA00022741"/>
    </source>
</evidence>
<organism evidence="6 7">
    <name type="scientific">Thermothielavioides terrestris</name>
    <dbReference type="NCBI Taxonomy" id="2587410"/>
    <lineage>
        <taxon>Eukaryota</taxon>
        <taxon>Fungi</taxon>
        <taxon>Dikarya</taxon>
        <taxon>Ascomycota</taxon>
        <taxon>Pezizomycotina</taxon>
        <taxon>Sordariomycetes</taxon>
        <taxon>Sordariomycetidae</taxon>
        <taxon>Sordariales</taxon>
        <taxon>Chaetomiaceae</taxon>
        <taxon>Thermothielavioides</taxon>
    </lineage>
</organism>
<dbReference type="SUPFAM" id="SSF53067">
    <property type="entry name" value="Actin-like ATPase domain"/>
    <property type="match status" value="2"/>
</dbReference>
<keyword evidence="1 5" id="KW-0808">Transferase</keyword>
<proteinExistence type="inferred from homology"/>
<dbReference type="PANTHER" id="PTHR21060">
    <property type="entry name" value="ACETATE KINASE"/>
    <property type="match status" value="1"/>
</dbReference>
<protein>
    <recommendedName>
        <fullName evidence="5">Probable acetate kinase</fullName>
        <ecNumber evidence="5">2.7.2.1</ecNumber>
    </recommendedName>
    <alternativeName>
        <fullName evidence="5">Acetokinase</fullName>
    </alternativeName>
</protein>
<keyword evidence="3 5" id="KW-0418">Kinase</keyword>
<comment type="catalytic activity">
    <reaction evidence="5">
        <text>acetate + ATP = acetyl phosphate + ADP</text>
        <dbReference type="Rhea" id="RHEA:11352"/>
        <dbReference type="ChEBI" id="CHEBI:22191"/>
        <dbReference type="ChEBI" id="CHEBI:30089"/>
        <dbReference type="ChEBI" id="CHEBI:30616"/>
        <dbReference type="ChEBI" id="CHEBI:456216"/>
        <dbReference type="EC" id="2.7.2.1"/>
    </reaction>
</comment>
<feature type="binding site" evidence="5">
    <location>
        <begin position="216"/>
        <end position="220"/>
    </location>
    <ligand>
        <name>ATP</name>
        <dbReference type="ChEBI" id="CHEBI:30616"/>
    </ligand>
</feature>
<dbReference type="PIRSF" id="PIRSF000722">
    <property type="entry name" value="Acetate_prop_kin"/>
    <property type="match status" value="1"/>
</dbReference>
<evidence type="ECO:0000313" key="6">
    <source>
        <dbReference type="EMBL" id="SPQ18993.1"/>
    </source>
</evidence>
<dbReference type="PRINTS" id="PR00471">
    <property type="entry name" value="ACETATEKNASE"/>
</dbReference>
<feature type="binding site" evidence="5">
    <location>
        <position position="9"/>
    </location>
    <ligand>
        <name>Mg(2+)</name>
        <dbReference type="ChEBI" id="CHEBI:18420"/>
    </ligand>
</feature>
<reference evidence="6 7" key="1">
    <citation type="submission" date="2018-04" db="EMBL/GenBank/DDBJ databases">
        <authorList>
            <person name="Huttner S."/>
            <person name="Dainat J."/>
        </authorList>
    </citation>
    <scope>NUCLEOTIDE SEQUENCE [LARGE SCALE GENOMIC DNA]</scope>
</reference>
<feature type="site" description="Transition state stabilizer" evidence="5">
    <location>
        <position position="249"/>
    </location>
</feature>
<comment type="pathway">
    <text evidence="5">Metabolic intermediate biosynthesis; acetyl-CoA biosynthesis; acetyl-CoA from acetate: step 1/2.</text>
</comment>
<dbReference type="InterPro" id="IPR004372">
    <property type="entry name" value="Ac/propionate_kinase"/>
</dbReference>
<evidence type="ECO:0000256" key="1">
    <source>
        <dbReference type="ARBA" id="ARBA00022679"/>
    </source>
</evidence>
<evidence type="ECO:0000313" key="7">
    <source>
        <dbReference type="Proteomes" id="UP000289323"/>
    </source>
</evidence>
<feature type="binding site" evidence="5">
    <location>
        <position position="100"/>
    </location>
    <ligand>
        <name>substrate</name>
    </ligand>
</feature>
<feature type="binding site" evidence="5">
    <location>
        <position position="410"/>
    </location>
    <ligand>
        <name>Mg(2+)</name>
        <dbReference type="ChEBI" id="CHEBI:18420"/>
    </ligand>
</feature>
<feature type="binding site" evidence="5">
    <location>
        <position position="16"/>
    </location>
    <ligand>
        <name>ATP</name>
        <dbReference type="ChEBI" id="CHEBI:30616"/>
    </ligand>
</feature>
<dbReference type="NCBIfam" id="TIGR00016">
    <property type="entry name" value="ackA"/>
    <property type="match status" value="1"/>
</dbReference>
<dbReference type="InterPro" id="IPR023865">
    <property type="entry name" value="Aliphatic_acid_kinase_CS"/>
</dbReference>
<dbReference type="InterPro" id="IPR000890">
    <property type="entry name" value="Aliphatic_acid_kin_short-chain"/>
</dbReference>
<dbReference type="InterPro" id="IPR043129">
    <property type="entry name" value="ATPase_NBD"/>
</dbReference>
<dbReference type="EC" id="2.7.2.1" evidence="5"/>
<dbReference type="PROSITE" id="PS01076">
    <property type="entry name" value="ACETATE_KINASE_2"/>
    <property type="match status" value="1"/>
</dbReference>
<dbReference type="PANTHER" id="PTHR21060:SF15">
    <property type="entry name" value="ACETATE KINASE-RELATED"/>
    <property type="match status" value="1"/>
</dbReference>
<evidence type="ECO:0000256" key="3">
    <source>
        <dbReference type="ARBA" id="ARBA00022777"/>
    </source>
</evidence>
<dbReference type="HAMAP" id="MF_00020">
    <property type="entry name" value="Acetate_kinase"/>
    <property type="match status" value="1"/>
</dbReference>
<gene>
    <name evidence="6" type="ORF">TT172_LOCUS1412</name>
</gene>
<feature type="site" description="Transition state stabilizer" evidence="5">
    <location>
        <position position="188"/>
    </location>
</feature>
<dbReference type="GO" id="GO:0000287">
    <property type="term" value="F:magnesium ion binding"/>
    <property type="evidence" value="ECO:0007669"/>
    <property type="project" value="UniProtKB-UniRule"/>
</dbReference>
<accession>A0A446B915</accession>
<name>A0A446B915_9PEZI</name>
<dbReference type="EMBL" id="OUUZ01000001">
    <property type="protein sequence ID" value="SPQ18993.1"/>
    <property type="molecule type" value="Genomic_DNA"/>
</dbReference>
<dbReference type="AlphaFoldDB" id="A0A446B915"/>
<keyword evidence="5" id="KW-0460">Magnesium</keyword>
<dbReference type="GO" id="GO:0008776">
    <property type="term" value="F:acetate kinase activity"/>
    <property type="evidence" value="ECO:0007669"/>
    <property type="project" value="UniProtKB-UniRule"/>
</dbReference>
<dbReference type="Gene3D" id="3.30.420.40">
    <property type="match status" value="2"/>
</dbReference>
<dbReference type="GO" id="GO:0006083">
    <property type="term" value="P:acetate metabolic process"/>
    <property type="evidence" value="ECO:0007669"/>
    <property type="project" value="TreeGrafter"/>
</dbReference>
<comment type="cofactor">
    <cofactor evidence="5">
        <name>Mg(2+)</name>
        <dbReference type="ChEBI" id="CHEBI:18420"/>
    </cofactor>
</comment>
<dbReference type="Pfam" id="PF00871">
    <property type="entry name" value="Acetate_kinase"/>
    <property type="match status" value="1"/>
</dbReference>
<keyword evidence="5" id="KW-0479">Metal-binding</keyword>
<sequence length="427" mass="46049">MKKVILAVNAGSSSVKVSVYSAELRQPPAQIAEAQVSGLTAAPATLKYLRGAQAVIKNREVDEKVNGQRDAFSLILDTLVRDHDLPEIKHKDDIGIICHRIVHGGDYAKPQLISDGTYHHLEELNDLAPLHNANSLGIVHLCIQELPGARNIACFDSQFHSTIPEHIRTYPINQDIARSNRLRKYGFHGISYSFITRATAEFLGKKPDEVNLIALHLGSGASACAIKAGKSWDTSMGLTPLAGLPGATRSGSVDPSLVFHYASDVGKLSPASTKDLHISRAEEILNKESGWKALTGTTNFAVIAGQSDDDGSSSSKRLAFDLFVDRVCGFVGSYFVSLRGRVDALVFAGGIGEKSARLRAAVVEQAACLGFALDERANNEVGAADGEGWVVQDVGREGVTPRVLVCRTDEQFEMARMCAEDEELWGV</sequence>
<dbReference type="UniPathway" id="UPA00340">
    <property type="reaction ID" value="UER00458"/>
</dbReference>
<evidence type="ECO:0000256" key="4">
    <source>
        <dbReference type="ARBA" id="ARBA00022840"/>
    </source>
</evidence>
<dbReference type="GO" id="GO:0005524">
    <property type="term" value="F:ATP binding"/>
    <property type="evidence" value="ECO:0007669"/>
    <property type="project" value="UniProtKB-KW"/>
</dbReference>
<comment type="similarity">
    <text evidence="5">Belongs to the acetokinase family.</text>
</comment>
<evidence type="ECO:0000256" key="5">
    <source>
        <dbReference type="HAMAP-Rule" id="MF_03131"/>
    </source>
</evidence>
<comment type="caution">
    <text evidence="5">Lacks conserved residue(s) required for the propagation of feature annotation.</text>
</comment>
<feature type="active site" description="Proton donor/acceptor" evidence="5">
    <location>
        <position position="156"/>
    </location>
</feature>
<keyword evidence="2 5" id="KW-0547">Nucleotide-binding</keyword>
<dbReference type="Proteomes" id="UP000289323">
    <property type="component" value="Unassembled WGS sequence"/>
</dbReference>
<keyword evidence="4 5" id="KW-0067">ATP-binding</keyword>
<dbReference type="GO" id="GO:0006085">
    <property type="term" value="P:acetyl-CoA biosynthetic process"/>
    <property type="evidence" value="ECO:0007669"/>
    <property type="project" value="UniProtKB-UniRule"/>
</dbReference>